<dbReference type="SUPFAM" id="SSF54768">
    <property type="entry name" value="dsRNA-binding domain-like"/>
    <property type="match status" value="2"/>
</dbReference>
<dbReference type="PROSITE" id="PS50137">
    <property type="entry name" value="DS_RBD"/>
    <property type="match status" value="2"/>
</dbReference>
<dbReference type="InterPro" id="IPR014720">
    <property type="entry name" value="dsRBD_dom"/>
</dbReference>
<feature type="domain" description="DRBM" evidence="4">
    <location>
        <begin position="111"/>
        <end position="180"/>
    </location>
</feature>
<gene>
    <name evidence="5" type="ORF">D0Y65_037923</name>
</gene>
<evidence type="ECO:0000313" key="5">
    <source>
        <dbReference type="EMBL" id="RZB67827.1"/>
    </source>
</evidence>
<dbReference type="Proteomes" id="UP000289340">
    <property type="component" value="Chromosome 14"/>
</dbReference>
<feature type="compositionally biased region" description="Pro residues" evidence="3">
    <location>
        <begin position="7"/>
        <end position="23"/>
    </location>
</feature>
<protein>
    <submittedName>
        <fullName evidence="5">Double-stranded RNA-binding protein 4</fullName>
    </submittedName>
</protein>
<dbReference type="EMBL" id="QZWG01000014">
    <property type="protein sequence ID" value="RZB67827.1"/>
    <property type="molecule type" value="Genomic_DNA"/>
</dbReference>
<proteinExistence type="predicted"/>
<dbReference type="AlphaFoldDB" id="A0A445H2J2"/>
<dbReference type="PANTHER" id="PTHR11207">
    <property type="entry name" value="RIBONUCLEASE III"/>
    <property type="match status" value="1"/>
</dbReference>
<dbReference type="PANTHER" id="PTHR11207:SF26">
    <property type="entry name" value="DOUBLE-STRANDED RNA-BINDING PROTEIN 4"/>
    <property type="match status" value="1"/>
</dbReference>
<dbReference type="Gene3D" id="3.30.160.20">
    <property type="match status" value="2"/>
</dbReference>
<evidence type="ECO:0000256" key="3">
    <source>
        <dbReference type="SAM" id="MobiDB-lite"/>
    </source>
</evidence>
<comment type="caution">
    <text evidence="5">The sequence shown here is derived from an EMBL/GenBank/DDBJ whole genome shotgun (WGS) entry which is preliminary data.</text>
</comment>
<dbReference type="FunFam" id="3.30.160.20:FF:000199">
    <property type="entry name" value="Uncharacterized protein"/>
    <property type="match status" value="1"/>
</dbReference>
<dbReference type="GO" id="GO:0010468">
    <property type="term" value="P:regulation of gene expression"/>
    <property type="evidence" value="ECO:0007669"/>
    <property type="project" value="TreeGrafter"/>
</dbReference>
<feature type="compositionally biased region" description="Basic residues" evidence="3">
    <location>
        <begin position="295"/>
        <end position="309"/>
    </location>
</feature>
<organism evidence="5 6">
    <name type="scientific">Glycine soja</name>
    <name type="common">Wild soybean</name>
    <dbReference type="NCBI Taxonomy" id="3848"/>
    <lineage>
        <taxon>Eukaryota</taxon>
        <taxon>Viridiplantae</taxon>
        <taxon>Streptophyta</taxon>
        <taxon>Embryophyta</taxon>
        <taxon>Tracheophyta</taxon>
        <taxon>Spermatophyta</taxon>
        <taxon>Magnoliopsida</taxon>
        <taxon>eudicotyledons</taxon>
        <taxon>Gunneridae</taxon>
        <taxon>Pentapetalae</taxon>
        <taxon>rosids</taxon>
        <taxon>fabids</taxon>
        <taxon>Fabales</taxon>
        <taxon>Fabaceae</taxon>
        <taxon>Papilionoideae</taxon>
        <taxon>50 kb inversion clade</taxon>
        <taxon>NPAAA clade</taxon>
        <taxon>indigoferoid/millettioid clade</taxon>
        <taxon>Phaseoleae</taxon>
        <taxon>Glycine</taxon>
        <taxon>Glycine subgen. Soja</taxon>
    </lineage>
</organism>
<evidence type="ECO:0000313" key="6">
    <source>
        <dbReference type="Proteomes" id="UP000289340"/>
    </source>
</evidence>
<dbReference type="GO" id="GO:0004525">
    <property type="term" value="F:ribonuclease III activity"/>
    <property type="evidence" value="ECO:0007669"/>
    <property type="project" value="TreeGrafter"/>
</dbReference>
<dbReference type="SMART" id="SM00358">
    <property type="entry name" value="DSRM"/>
    <property type="match status" value="2"/>
</dbReference>
<accession>A0A445H2J2</accession>
<dbReference type="Gramene" id="XM_028345071.1">
    <property type="protein sequence ID" value="XP_028200872.1"/>
    <property type="gene ID" value="LOC114385096"/>
</dbReference>
<feature type="domain" description="DRBM" evidence="4">
    <location>
        <begin position="26"/>
        <end position="95"/>
    </location>
</feature>
<dbReference type="GO" id="GO:0003725">
    <property type="term" value="F:double-stranded RNA binding"/>
    <property type="evidence" value="ECO:0007669"/>
    <property type="project" value="TreeGrafter"/>
</dbReference>
<dbReference type="FunFam" id="3.30.160.20:FF:000071">
    <property type="entry name" value="Double-stranded RNA-binding protein 4"/>
    <property type="match status" value="1"/>
</dbReference>
<evidence type="ECO:0000256" key="2">
    <source>
        <dbReference type="PROSITE-ProRule" id="PRU00266"/>
    </source>
</evidence>
<keyword evidence="1 2" id="KW-0694">RNA-binding</keyword>
<evidence type="ECO:0000256" key="1">
    <source>
        <dbReference type="ARBA" id="ARBA00022884"/>
    </source>
</evidence>
<name>A0A445H2J2_GLYSO</name>
<sequence>MALSSSEPPPPSVPAPVQSNPPPHLMYKNRLQEFTSKSGINFPVYQTINEGQDHSPKFRSTVWVADMGYTSQSTFSHKKAAEQEAARLALESILKRTRDEGLSLVNQISPFSKSIMNEYADKLHVEQPTYNTDQQQLGGVLPIFITSLVFNGTSYTGDPARTKKEAEQSAAKAAILSIMGDSSSGTVLVEIIKSKSIFYDAIKGKGRSLSQPSAVLSTTNAGQISITLDHKDTEVAACVADNNNNETKVEFPEFPKMLSTCQELQMIHQESSLEANNVSLQPGSEHSIDNDSTSKKRKKNKKKSNKKLRSQTPLSPITGVPLNQVPPRTGVLMNQVTPCSTFLMNQVPPCTAVPMNQVPPCTAVPMSQLYARTSLMDQVPPRTAPMNQVMPCTAAPMDQGPPRTAAPMNQVPPCSAFPMIQVAPCTSATAAPMNQVPPAAPMNQVPPCTAASMNKVPLL</sequence>
<dbReference type="GO" id="GO:0005634">
    <property type="term" value="C:nucleus"/>
    <property type="evidence" value="ECO:0007669"/>
    <property type="project" value="TreeGrafter"/>
</dbReference>
<reference evidence="5 6" key="1">
    <citation type="submission" date="2018-09" db="EMBL/GenBank/DDBJ databases">
        <title>A high-quality reference genome of wild soybean provides a powerful tool to mine soybean genomes.</title>
        <authorList>
            <person name="Xie M."/>
            <person name="Chung C.Y.L."/>
            <person name="Li M.-W."/>
            <person name="Wong F.-L."/>
            <person name="Chan T.-F."/>
            <person name="Lam H.-M."/>
        </authorList>
    </citation>
    <scope>NUCLEOTIDE SEQUENCE [LARGE SCALE GENOMIC DNA]</scope>
    <source>
        <strain evidence="6">cv. W05</strain>
        <tissue evidence="5">Hypocotyl of etiolated seedlings</tissue>
    </source>
</reference>
<dbReference type="Pfam" id="PF00035">
    <property type="entry name" value="dsrm"/>
    <property type="match status" value="2"/>
</dbReference>
<feature type="region of interest" description="Disordered" evidence="3">
    <location>
        <begin position="1"/>
        <end position="23"/>
    </location>
</feature>
<evidence type="ECO:0000259" key="4">
    <source>
        <dbReference type="PROSITE" id="PS50137"/>
    </source>
</evidence>
<feature type="region of interest" description="Disordered" evidence="3">
    <location>
        <begin position="278"/>
        <end position="322"/>
    </location>
</feature>
<keyword evidence="6" id="KW-1185">Reference proteome</keyword>
<dbReference type="GO" id="GO:0006396">
    <property type="term" value="P:RNA processing"/>
    <property type="evidence" value="ECO:0007669"/>
    <property type="project" value="TreeGrafter"/>
</dbReference>